<name>A0A9Q0JX87_9MAGN</name>
<dbReference type="PANTHER" id="PTHR34795">
    <property type="entry name" value="NEMATODE RESISTANCE PROTEIN-LIKE HSPRO1"/>
    <property type="match status" value="1"/>
</dbReference>
<accession>A0A9Q0JX87</accession>
<proteinExistence type="predicted"/>
<dbReference type="PANTHER" id="PTHR34795:SF1">
    <property type="entry name" value="NEMATODE RESISTANCE PROTEIN-LIKE HSPRO1"/>
    <property type="match status" value="1"/>
</dbReference>
<evidence type="ECO:0000313" key="3">
    <source>
        <dbReference type="Proteomes" id="UP001141806"/>
    </source>
</evidence>
<dbReference type="GO" id="GO:0006952">
    <property type="term" value="P:defense response"/>
    <property type="evidence" value="ECO:0007669"/>
    <property type="project" value="InterPro"/>
</dbReference>
<dbReference type="Pfam" id="PF07231">
    <property type="entry name" value="Hs1pro-1_N"/>
    <property type="match status" value="1"/>
</dbReference>
<sequence length="134" mass="15029">MMSCLGFLTEAVVFLSFRSFGSPEISQAGKTNRLLALQVLGITFRLISVVQADPLLYANGFEWKRHLELITSNEIVLITLLFEDEEEAAETRGTVPVSSAINMSIINYNDDHGDEDRLRCFFRSSRQLLELLGG</sequence>
<protein>
    <recommendedName>
        <fullName evidence="1">Nematode resistance protein-like HSPRO1 N-terminal domain-containing protein</fullName>
    </recommendedName>
</protein>
<gene>
    <name evidence="2" type="ORF">NE237_011625</name>
</gene>
<evidence type="ECO:0000313" key="2">
    <source>
        <dbReference type="EMBL" id="KAJ4954842.1"/>
    </source>
</evidence>
<reference evidence="2" key="1">
    <citation type="journal article" date="2023" name="Plant J.">
        <title>The genome of the king protea, Protea cynaroides.</title>
        <authorList>
            <person name="Chang J."/>
            <person name="Duong T.A."/>
            <person name="Schoeman C."/>
            <person name="Ma X."/>
            <person name="Roodt D."/>
            <person name="Barker N."/>
            <person name="Li Z."/>
            <person name="Van de Peer Y."/>
            <person name="Mizrachi E."/>
        </authorList>
    </citation>
    <scope>NUCLEOTIDE SEQUENCE</scope>
    <source>
        <tissue evidence="2">Young leaves</tissue>
    </source>
</reference>
<dbReference type="InterPro" id="IPR009869">
    <property type="entry name" value="HSPRO1_N"/>
</dbReference>
<dbReference type="InterPro" id="IPR038759">
    <property type="entry name" value="HSPRO1/HSPRO2"/>
</dbReference>
<keyword evidence="3" id="KW-1185">Reference proteome</keyword>
<dbReference type="OrthoDB" id="188455at2759"/>
<evidence type="ECO:0000259" key="1">
    <source>
        <dbReference type="Pfam" id="PF07231"/>
    </source>
</evidence>
<dbReference type="AlphaFoldDB" id="A0A9Q0JX87"/>
<comment type="caution">
    <text evidence="2">The sequence shown here is derived from an EMBL/GenBank/DDBJ whole genome shotgun (WGS) entry which is preliminary data.</text>
</comment>
<dbReference type="EMBL" id="JAMYWD010000011">
    <property type="protein sequence ID" value="KAJ4954842.1"/>
    <property type="molecule type" value="Genomic_DNA"/>
</dbReference>
<organism evidence="2 3">
    <name type="scientific">Protea cynaroides</name>
    <dbReference type="NCBI Taxonomy" id="273540"/>
    <lineage>
        <taxon>Eukaryota</taxon>
        <taxon>Viridiplantae</taxon>
        <taxon>Streptophyta</taxon>
        <taxon>Embryophyta</taxon>
        <taxon>Tracheophyta</taxon>
        <taxon>Spermatophyta</taxon>
        <taxon>Magnoliopsida</taxon>
        <taxon>Proteales</taxon>
        <taxon>Proteaceae</taxon>
        <taxon>Protea</taxon>
    </lineage>
</organism>
<feature type="domain" description="Nematode resistance protein-like HSPRO1 N-terminal" evidence="1">
    <location>
        <begin position="36"/>
        <end position="99"/>
    </location>
</feature>
<dbReference type="Proteomes" id="UP001141806">
    <property type="component" value="Unassembled WGS sequence"/>
</dbReference>